<sequence>MKGSLGDLPVECGPQVVIIDGGDRAVLPHKHGGRNATDVVCPNLKLEKDRVRDGSMSFFDGIPEEEGDQCLRHWSGQTLNSKEQVPVSCS</sequence>
<protein>
    <submittedName>
        <fullName evidence="1">Uncharacterized protein</fullName>
    </submittedName>
</protein>
<name>A0A5B7EES4_PORTR</name>
<dbReference type="AlphaFoldDB" id="A0A5B7EES4"/>
<keyword evidence="2" id="KW-1185">Reference proteome</keyword>
<organism evidence="1 2">
    <name type="scientific">Portunus trituberculatus</name>
    <name type="common">Swimming crab</name>
    <name type="synonym">Neptunus trituberculatus</name>
    <dbReference type="NCBI Taxonomy" id="210409"/>
    <lineage>
        <taxon>Eukaryota</taxon>
        <taxon>Metazoa</taxon>
        <taxon>Ecdysozoa</taxon>
        <taxon>Arthropoda</taxon>
        <taxon>Crustacea</taxon>
        <taxon>Multicrustacea</taxon>
        <taxon>Malacostraca</taxon>
        <taxon>Eumalacostraca</taxon>
        <taxon>Eucarida</taxon>
        <taxon>Decapoda</taxon>
        <taxon>Pleocyemata</taxon>
        <taxon>Brachyura</taxon>
        <taxon>Eubrachyura</taxon>
        <taxon>Portunoidea</taxon>
        <taxon>Portunidae</taxon>
        <taxon>Portuninae</taxon>
        <taxon>Portunus</taxon>
    </lineage>
</organism>
<evidence type="ECO:0000313" key="1">
    <source>
        <dbReference type="EMBL" id="MPC32741.1"/>
    </source>
</evidence>
<evidence type="ECO:0000313" key="2">
    <source>
        <dbReference type="Proteomes" id="UP000324222"/>
    </source>
</evidence>
<reference evidence="1 2" key="1">
    <citation type="submission" date="2019-05" db="EMBL/GenBank/DDBJ databases">
        <title>Another draft genome of Portunus trituberculatus and its Hox gene families provides insights of decapod evolution.</title>
        <authorList>
            <person name="Jeong J.-H."/>
            <person name="Song I."/>
            <person name="Kim S."/>
            <person name="Choi T."/>
            <person name="Kim D."/>
            <person name="Ryu S."/>
            <person name="Kim W."/>
        </authorList>
    </citation>
    <scope>NUCLEOTIDE SEQUENCE [LARGE SCALE GENOMIC DNA]</scope>
    <source>
        <tissue evidence="1">Muscle</tissue>
    </source>
</reference>
<dbReference type="EMBL" id="VSRR010002685">
    <property type="protein sequence ID" value="MPC32741.1"/>
    <property type="molecule type" value="Genomic_DNA"/>
</dbReference>
<gene>
    <name evidence="1" type="ORF">E2C01_026068</name>
</gene>
<comment type="caution">
    <text evidence="1">The sequence shown here is derived from an EMBL/GenBank/DDBJ whole genome shotgun (WGS) entry which is preliminary data.</text>
</comment>
<proteinExistence type="predicted"/>
<dbReference type="Proteomes" id="UP000324222">
    <property type="component" value="Unassembled WGS sequence"/>
</dbReference>
<accession>A0A5B7EES4</accession>